<reference evidence="2" key="1">
    <citation type="submission" date="2022-12" db="EMBL/GenBank/DDBJ databases">
        <authorList>
            <person name="Petersen C."/>
        </authorList>
    </citation>
    <scope>NUCLEOTIDE SEQUENCE</scope>
    <source>
        <strain evidence="2">IBT 29677</strain>
    </source>
</reference>
<dbReference type="EMBL" id="JAPZBU010000009">
    <property type="protein sequence ID" value="KAJ5388749.1"/>
    <property type="molecule type" value="Genomic_DNA"/>
</dbReference>
<organism evidence="2 3">
    <name type="scientific">Penicillium cosmopolitanum</name>
    <dbReference type="NCBI Taxonomy" id="1131564"/>
    <lineage>
        <taxon>Eukaryota</taxon>
        <taxon>Fungi</taxon>
        <taxon>Dikarya</taxon>
        <taxon>Ascomycota</taxon>
        <taxon>Pezizomycotina</taxon>
        <taxon>Eurotiomycetes</taxon>
        <taxon>Eurotiomycetidae</taxon>
        <taxon>Eurotiales</taxon>
        <taxon>Aspergillaceae</taxon>
        <taxon>Penicillium</taxon>
    </lineage>
</organism>
<sequence>MHYHTIIGYILATSCLAIADPDSNGRWGLEFFTDGACGKGHSSFSDSRTWECINIDPDAEITSFGWDADDCDFDLNVFFEDDCRGLFDRSFRNCNEANSFRGQSYRSFMDMT</sequence>
<dbReference type="GeneID" id="81374907"/>
<dbReference type="AlphaFoldDB" id="A0A9W9VT71"/>
<proteinExistence type="predicted"/>
<feature type="chain" id="PRO_5040864751" description="Cyanovirin-N domain-containing protein" evidence="1">
    <location>
        <begin position="20"/>
        <end position="112"/>
    </location>
</feature>
<dbReference type="Proteomes" id="UP001147747">
    <property type="component" value="Unassembled WGS sequence"/>
</dbReference>
<gene>
    <name evidence="2" type="ORF">N7509_011290</name>
</gene>
<name>A0A9W9VT71_9EURO</name>
<comment type="caution">
    <text evidence="2">The sequence shown here is derived from an EMBL/GenBank/DDBJ whole genome shotgun (WGS) entry which is preliminary data.</text>
</comment>
<feature type="signal peptide" evidence="1">
    <location>
        <begin position="1"/>
        <end position="19"/>
    </location>
</feature>
<evidence type="ECO:0000313" key="3">
    <source>
        <dbReference type="Proteomes" id="UP001147747"/>
    </source>
</evidence>
<reference evidence="2" key="2">
    <citation type="journal article" date="2023" name="IMA Fungus">
        <title>Comparative genomic study of the Penicillium genus elucidates a diverse pangenome and 15 lateral gene transfer events.</title>
        <authorList>
            <person name="Petersen C."/>
            <person name="Sorensen T."/>
            <person name="Nielsen M.R."/>
            <person name="Sondergaard T.E."/>
            <person name="Sorensen J.L."/>
            <person name="Fitzpatrick D.A."/>
            <person name="Frisvad J.C."/>
            <person name="Nielsen K.L."/>
        </authorList>
    </citation>
    <scope>NUCLEOTIDE SEQUENCE</scope>
    <source>
        <strain evidence="2">IBT 29677</strain>
    </source>
</reference>
<evidence type="ECO:0000313" key="2">
    <source>
        <dbReference type="EMBL" id="KAJ5388749.1"/>
    </source>
</evidence>
<evidence type="ECO:0000256" key="1">
    <source>
        <dbReference type="SAM" id="SignalP"/>
    </source>
</evidence>
<keyword evidence="1" id="KW-0732">Signal</keyword>
<protein>
    <recommendedName>
        <fullName evidence="4">Cyanovirin-N domain-containing protein</fullName>
    </recommendedName>
</protein>
<keyword evidence="3" id="KW-1185">Reference proteome</keyword>
<dbReference type="RefSeq" id="XP_056486547.1">
    <property type="nucleotide sequence ID" value="XM_056635927.1"/>
</dbReference>
<accession>A0A9W9VT71</accession>
<dbReference type="OrthoDB" id="10414740at2759"/>
<evidence type="ECO:0008006" key="4">
    <source>
        <dbReference type="Google" id="ProtNLM"/>
    </source>
</evidence>